<organism evidence="1 2">
    <name type="scientific">Romanomermis culicivorax</name>
    <name type="common">Nematode worm</name>
    <dbReference type="NCBI Taxonomy" id="13658"/>
    <lineage>
        <taxon>Eukaryota</taxon>
        <taxon>Metazoa</taxon>
        <taxon>Ecdysozoa</taxon>
        <taxon>Nematoda</taxon>
        <taxon>Enoplea</taxon>
        <taxon>Dorylaimia</taxon>
        <taxon>Mermithida</taxon>
        <taxon>Mermithoidea</taxon>
        <taxon>Mermithidae</taxon>
        <taxon>Romanomermis</taxon>
    </lineage>
</organism>
<evidence type="ECO:0000313" key="1">
    <source>
        <dbReference type="Proteomes" id="UP000887565"/>
    </source>
</evidence>
<keyword evidence="1" id="KW-1185">Reference proteome</keyword>
<name>A0A915IHP3_ROMCU</name>
<dbReference type="AlphaFoldDB" id="A0A915IHP3"/>
<accession>A0A915IHP3</accession>
<dbReference type="Proteomes" id="UP000887565">
    <property type="component" value="Unplaced"/>
</dbReference>
<dbReference type="WBParaSite" id="nRc.2.0.1.t13696-RA">
    <property type="protein sequence ID" value="nRc.2.0.1.t13696-RA"/>
    <property type="gene ID" value="nRc.2.0.1.g13696"/>
</dbReference>
<sequence>MNALRLSWHSKCQPNHCPKNNDNKCRQIMTLAELDKDNALLLELHALKLQVAAKVTEPKYGCRKINVTLTRVKIYRSITCDGNNESRSRGSRY</sequence>
<proteinExistence type="predicted"/>
<reference evidence="2" key="1">
    <citation type="submission" date="2022-11" db="UniProtKB">
        <authorList>
            <consortium name="WormBaseParasite"/>
        </authorList>
    </citation>
    <scope>IDENTIFICATION</scope>
</reference>
<protein>
    <submittedName>
        <fullName evidence="2">Uncharacterized protein</fullName>
    </submittedName>
</protein>
<evidence type="ECO:0000313" key="2">
    <source>
        <dbReference type="WBParaSite" id="nRc.2.0.1.t13696-RA"/>
    </source>
</evidence>